<dbReference type="Proteomes" id="UP000186817">
    <property type="component" value="Unassembled WGS sequence"/>
</dbReference>
<sequence>MEGPHRKAATLLQLKQLRDVHERTSDRPSWSRYDSRAFFAIVEVRLVWLIEFPVTSKRFAVVSAGPTGLQRTKHILTIFTQVPGCQGEGCLYT</sequence>
<comment type="caution">
    <text evidence="1">The sequence shown here is derived from an EMBL/GenBank/DDBJ whole genome shotgun (WGS) entry which is preliminary data.</text>
</comment>
<evidence type="ECO:0000313" key="1">
    <source>
        <dbReference type="EMBL" id="OLQ11158.1"/>
    </source>
</evidence>
<evidence type="ECO:0000313" key="2">
    <source>
        <dbReference type="Proteomes" id="UP000186817"/>
    </source>
</evidence>
<dbReference type="EMBL" id="LSRX01000064">
    <property type="protein sequence ID" value="OLQ11158.1"/>
    <property type="molecule type" value="Genomic_DNA"/>
</dbReference>
<gene>
    <name evidence="1" type="ORF">AK812_SmicGene5055</name>
</gene>
<keyword evidence="2" id="KW-1185">Reference proteome</keyword>
<name>A0A1Q9EUQ9_SYMMI</name>
<proteinExistence type="predicted"/>
<protein>
    <submittedName>
        <fullName evidence="1">Uncharacterized protein</fullName>
    </submittedName>
</protein>
<accession>A0A1Q9EUQ9</accession>
<organism evidence="1 2">
    <name type="scientific">Symbiodinium microadriaticum</name>
    <name type="common">Dinoflagellate</name>
    <name type="synonym">Zooxanthella microadriatica</name>
    <dbReference type="NCBI Taxonomy" id="2951"/>
    <lineage>
        <taxon>Eukaryota</taxon>
        <taxon>Sar</taxon>
        <taxon>Alveolata</taxon>
        <taxon>Dinophyceae</taxon>
        <taxon>Suessiales</taxon>
        <taxon>Symbiodiniaceae</taxon>
        <taxon>Symbiodinium</taxon>
    </lineage>
</organism>
<dbReference type="AlphaFoldDB" id="A0A1Q9EUQ9"/>
<reference evidence="1 2" key="1">
    <citation type="submission" date="2016-02" db="EMBL/GenBank/DDBJ databases">
        <title>Genome analysis of coral dinoflagellate symbionts highlights evolutionary adaptations to a symbiotic lifestyle.</title>
        <authorList>
            <person name="Aranda M."/>
            <person name="Li Y."/>
            <person name="Liew Y.J."/>
            <person name="Baumgarten S."/>
            <person name="Simakov O."/>
            <person name="Wilson M."/>
            <person name="Piel J."/>
            <person name="Ashoor H."/>
            <person name="Bougouffa S."/>
            <person name="Bajic V.B."/>
            <person name="Ryu T."/>
            <person name="Ravasi T."/>
            <person name="Bayer T."/>
            <person name="Micklem G."/>
            <person name="Kim H."/>
            <person name="Bhak J."/>
            <person name="Lajeunesse T.C."/>
            <person name="Voolstra C.R."/>
        </authorList>
    </citation>
    <scope>NUCLEOTIDE SEQUENCE [LARGE SCALE GENOMIC DNA]</scope>
    <source>
        <strain evidence="1 2">CCMP2467</strain>
    </source>
</reference>